<evidence type="ECO:0000313" key="2">
    <source>
        <dbReference type="Proteomes" id="UP000594468"/>
    </source>
</evidence>
<evidence type="ECO:0000313" key="1">
    <source>
        <dbReference type="EMBL" id="QPC83053.1"/>
    </source>
</evidence>
<reference evidence="1 2" key="1">
    <citation type="submission" date="2020-02" db="EMBL/GenBank/DDBJ databases">
        <authorList>
            <person name="Zheng R.K."/>
            <person name="Sun C.M."/>
        </authorList>
    </citation>
    <scope>NUCLEOTIDE SEQUENCE [LARGE SCALE GENOMIC DNA]</scope>
    <source>
        <strain evidence="2">rifampicinis</strain>
    </source>
</reference>
<organism evidence="1 2">
    <name type="scientific">Phototrophicus methaneseepsis</name>
    <dbReference type="NCBI Taxonomy" id="2710758"/>
    <lineage>
        <taxon>Bacteria</taxon>
        <taxon>Bacillati</taxon>
        <taxon>Chloroflexota</taxon>
        <taxon>Candidatus Thermofontia</taxon>
        <taxon>Phototrophicales</taxon>
        <taxon>Phototrophicaceae</taxon>
        <taxon>Phototrophicus</taxon>
    </lineage>
</organism>
<gene>
    <name evidence="1" type="ORF">G4Y79_01365</name>
</gene>
<dbReference type="RefSeq" id="WP_195171122.1">
    <property type="nucleotide sequence ID" value="NZ_CP062983.1"/>
</dbReference>
<dbReference type="KEGG" id="pmet:G4Y79_01365"/>
<dbReference type="SUPFAM" id="SSF52540">
    <property type="entry name" value="P-loop containing nucleoside triphosphate hydrolases"/>
    <property type="match status" value="1"/>
</dbReference>
<dbReference type="Proteomes" id="UP000594468">
    <property type="component" value="Chromosome"/>
</dbReference>
<protein>
    <submittedName>
        <fullName evidence="1">Uncharacterized protein</fullName>
    </submittedName>
</protein>
<sequence length="704" mass="79489">MSNVHTFLIEPFDIMLHATEDGVQSLQARFATWLRTLNSPARFVCWQMPATLDEKINHLTRTARETKDPQRAQLLMEYRRHYEQLDDSAEYQRALCGMAVWSEQNPRALAGGMSSSFDTSVVEGIWPALFDGQYEIRDTPFWHLAPVGRPGGRPLWAVLNSFEFAPSTWNFFRPLPPLLRLNFPLALSVDIPKTYERNSAIDALEGVIQAYEVHLSGLSGEDSRSVQRVTDCRQALQEINAGDALHMVQLSIAIAADDLETLRERVQAVIHETKAWFSLRHEVGELLARSLGYFAAKSTKQIALPDTGWPVVSRELALMLSPLGYRKLSGTEGVLRGEAVGASYPVFHNSWRDKRATHEIWVGTSGFGKTFANNCYLTREFAENGIPFDLLEPMGHGKHIADAFGLPWYVMSAKATKLNPQDVMFPTIIEQVSHSTRIYETVLGRPLSGGQRQNLERGLLGEALETLYRGFPDLEKVTPDITPTCDVVCDVLSGLGDKEATQHIARDLADEIAGLCTGSGPWSSFLNGMTNIDLTRGGRDWIRPRVFSFHELESDPILQALAYTQVLSAIRRDSLIDEQPRIIAVDEVYRLMRHPSLLDFLIEAAKTFRTRRKKLICIDQQMSIFMEGKARLVFENSPIRVVFSQRQGMNVFHEDAAFQHLNQQHRDIIAALPRFHFVLDIQDEGIFYLVNRATSNELARFSTT</sequence>
<dbReference type="Gene3D" id="1.10.8.730">
    <property type="match status" value="1"/>
</dbReference>
<dbReference type="InterPro" id="IPR027417">
    <property type="entry name" value="P-loop_NTPase"/>
</dbReference>
<name>A0A7S8IFK6_9CHLR</name>
<keyword evidence="2" id="KW-1185">Reference proteome</keyword>
<dbReference type="AlphaFoldDB" id="A0A7S8IFK6"/>
<dbReference type="EMBL" id="CP062983">
    <property type="protein sequence ID" value="QPC83053.1"/>
    <property type="molecule type" value="Genomic_DNA"/>
</dbReference>
<dbReference type="Gene3D" id="3.40.50.300">
    <property type="entry name" value="P-loop containing nucleotide triphosphate hydrolases"/>
    <property type="match status" value="1"/>
</dbReference>
<proteinExistence type="predicted"/>
<accession>A0A7S8IFK6</accession>